<dbReference type="PROSITE" id="PS50005">
    <property type="entry name" value="TPR"/>
    <property type="match status" value="1"/>
</dbReference>
<feature type="compositionally biased region" description="Acidic residues" evidence="2">
    <location>
        <begin position="258"/>
        <end position="267"/>
    </location>
</feature>
<evidence type="ECO:0000256" key="1">
    <source>
        <dbReference type="PROSITE-ProRule" id="PRU00339"/>
    </source>
</evidence>
<evidence type="ECO:0000313" key="3">
    <source>
        <dbReference type="EMBL" id="OGG46492.1"/>
    </source>
</evidence>
<dbReference type="Gene3D" id="1.25.40.10">
    <property type="entry name" value="Tetratricopeptide repeat domain"/>
    <property type="match status" value="1"/>
</dbReference>
<feature type="region of interest" description="Disordered" evidence="2">
    <location>
        <begin position="200"/>
        <end position="289"/>
    </location>
</feature>
<comment type="caution">
    <text evidence="3">The sequence shown here is derived from an EMBL/GenBank/DDBJ whole genome shotgun (WGS) entry which is preliminary data.</text>
</comment>
<proteinExistence type="predicted"/>
<evidence type="ECO:0000313" key="4">
    <source>
        <dbReference type="Proteomes" id="UP000178606"/>
    </source>
</evidence>
<organism evidence="3 4">
    <name type="scientific">Handelsmanbacteria sp. (strain RIFCSPLOWO2_12_FULL_64_10)</name>
    <dbReference type="NCBI Taxonomy" id="1817868"/>
    <lineage>
        <taxon>Bacteria</taxon>
        <taxon>Candidatus Handelsmaniibacteriota</taxon>
    </lineage>
</organism>
<protein>
    <submittedName>
        <fullName evidence="3">Uncharacterized protein</fullName>
    </submittedName>
</protein>
<gene>
    <name evidence="3" type="ORF">A3F84_21440</name>
</gene>
<reference evidence="3 4" key="1">
    <citation type="journal article" date="2016" name="Nat. Commun.">
        <title>Thousands of microbial genomes shed light on interconnected biogeochemical processes in an aquifer system.</title>
        <authorList>
            <person name="Anantharaman K."/>
            <person name="Brown C.T."/>
            <person name="Hug L.A."/>
            <person name="Sharon I."/>
            <person name="Castelle C.J."/>
            <person name="Probst A.J."/>
            <person name="Thomas B.C."/>
            <person name="Singh A."/>
            <person name="Wilkins M.J."/>
            <person name="Karaoz U."/>
            <person name="Brodie E.L."/>
            <person name="Williams K.H."/>
            <person name="Hubbard S.S."/>
            <person name="Banfield J.F."/>
        </authorList>
    </citation>
    <scope>NUCLEOTIDE SEQUENCE [LARGE SCALE GENOMIC DNA]</scope>
    <source>
        <strain evidence="4">RIFCSPLOWO2_12_FULL_64_10</strain>
    </source>
</reference>
<feature type="compositionally biased region" description="Basic and acidic residues" evidence="2">
    <location>
        <begin position="247"/>
        <end position="257"/>
    </location>
</feature>
<feature type="repeat" description="TPR" evidence="1">
    <location>
        <begin position="47"/>
        <end position="80"/>
    </location>
</feature>
<dbReference type="EMBL" id="MFKF01000310">
    <property type="protein sequence ID" value="OGG46492.1"/>
    <property type="molecule type" value="Genomic_DNA"/>
</dbReference>
<dbReference type="InterPro" id="IPR011990">
    <property type="entry name" value="TPR-like_helical_dom_sf"/>
</dbReference>
<dbReference type="AlphaFoldDB" id="A0A1F6CC16"/>
<sequence>MANFDSEERARIKRVKIEQAVNLAMQSRWSEAAELNRQLIDAYPKEVEAYNRLGKAFLELGEFDEARDAYNHSLRLEPMNTIALKNASRLEMLSAEAVATLPASGPVDPSLFIAETGRSTMAALVELAPSEVLATVDAGDAVTLAIADGTVLVRSAKGDVLGKLEPRLRQRLIRLTEMGNGYGAVVTGVDENSLRVIIRETHRDPSMGDRPSFPTTGEAFRGYTRDSLLRYELEDEDDEDLDDLDVEREQDRDRDTEPEAEADVETDPDLHEVLAGAEGALSDDDDDEP</sequence>
<name>A0A1F6CC16_HANXR</name>
<feature type="compositionally biased region" description="Basic and acidic residues" evidence="2">
    <location>
        <begin position="223"/>
        <end position="232"/>
    </location>
</feature>
<accession>A0A1F6CC16</accession>
<dbReference type="Proteomes" id="UP000178606">
    <property type="component" value="Unassembled WGS sequence"/>
</dbReference>
<dbReference type="SMART" id="SM00028">
    <property type="entry name" value="TPR"/>
    <property type="match status" value="1"/>
</dbReference>
<feature type="compositionally biased region" description="Acidic residues" evidence="2">
    <location>
        <begin position="233"/>
        <end position="246"/>
    </location>
</feature>
<evidence type="ECO:0000256" key="2">
    <source>
        <dbReference type="SAM" id="MobiDB-lite"/>
    </source>
</evidence>
<dbReference type="SUPFAM" id="SSF48452">
    <property type="entry name" value="TPR-like"/>
    <property type="match status" value="1"/>
</dbReference>
<dbReference type="Pfam" id="PF13432">
    <property type="entry name" value="TPR_16"/>
    <property type="match status" value="1"/>
</dbReference>
<dbReference type="PROSITE" id="PS50293">
    <property type="entry name" value="TPR_REGION"/>
    <property type="match status" value="1"/>
</dbReference>
<dbReference type="InterPro" id="IPR019734">
    <property type="entry name" value="TPR_rpt"/>
</dbReference>
<keyword evidence="1" id="KW-0802">TPR repeat</keyword>